<evidence type="ECO:0000313" key="5">
    <source>
        <dbReference type="EMBL" id="PSN83143.1"/>
    </source>
</evidence>
<keyword evidence="2 4" id="KW-0689">Ribosomal protein</keyword>
<dbReference type="HAMAP" id="MF_00629">
    <property type="entry name" value="Ribosomal_eL39"/>
    <property type="match status" value="1"/>
</dbReference>
<comment type="similarity">
    <text evidence="1 4">Belongs to the eukaryotic ribosomal protein eL39 family.</text>
</comment>
<accession>A0A2R6AA28</accession>
<evidence type="ECO:0000313" key="6">
    <source>
        <dbReference type="Proteomes" id="UP000240880"/>
    </source>
</evidence>
<organism evidence="5 6">
    <name type="scientific">Candidatus Marsarchaeota G1 archaeon OSP_D</name>
    <dbReference type="NCBI Taxonomy" id="1978155"/>
    <lineage>
        <taxon>Archaea</taxon>
        <taxon>Candidatus Marsarchaeota</taxon>
        <taxon>Candidatus Marsarchaeota group 1</taxon>
    </lineage>
</organism>
<dbReference type="InterPro" id="IPR023626">
    <property type="entry name" value="Ribosomal_eL39_dom_sf"/>
</dbReference>
<evidence type="ECO:0000256" key="3">
    <source>
        <dbReference type="ARBA" id="ARBA00023274"/>
    </source>
</evidence>
<gene>
    <name evidence="4 5" type="primary">rpl39e</name>
    <name evidence="5" type="ORF">B9Q01_05815</name>
</gene>
<comment type="caution">
    <text evidence="5">The sequence shown here is derived from an EMBL/GenBank/DDBJ whole genome shotgun (WGS) entry which is preliminary data.</text>
</comment>
<sequence length="52" mass="5974">MAVNKPRGKKIRLGHALNVNGNVPVWVIAKTGGKFRRNYKKRNFRRSARLKA</sequence>
<keyword evidence="3 4" id="KW-0687">Ribonucleoprotein</keyword>
<dbReference type="Pfam" id="PF00832">
    <property type="entry name" value="Ribosomal_L39"/>
    <property type="match status" value="1"/>
</dbReference>
<dbReference type="Gene3D" id="1.10.1620.10">
    <property type="entry name" value="Ribosomal protein L39e"/>
    <property type="match status" value="1"/>
</dbReference>
<dbReference type="GO" id="GO:0006412">
    <property type="term" value="P:translation"/>
    <property type="evidence" value="ECO:0007669"/>
    <property type="project" value="UniProtKB-UniRule"/>
</dbReference>
<evidence type="ECO:0000256" key="4">
    <source>
        <dbReference type="HAMAP-Rule" id="MF_00629"/>
    </source>
</evidence>
<protein>
    <recommendedName>
        <fullName evidence="4">Large ribosomal subunit protein eL39</fullName>
    </recommendedName>
</protein>
<dbReference type="GO" id="GO:0005840">
    <property type="term" value="C:ribosome"/>
    <property type="evidence" value="ECO:0007669"/>
    <property type="project" value="UniProtKB-KW"/>
</dbReference>
<dbReference type="InterPro" id="IPR000077">
    <property type="entry name" value="Ribosomal_eL39"/>
</dbReference>
<dbReference type="GO" id="GO:0003735">
    <property type="term" value="F:structural constituent of ribosome"/>
    <property type="evidence" value="ECO:0007669"/>
    <property type="project" value="InterPro"/>
</dbReference>
<dbReference type="EMBL" id="NEXC01000035">
    <property type="protein sequence ID" value="PSN83143.1"/>
    <property type="molecule type" value="Genomic_DNA"/>
</dbReference>
<evidence type="ECO:0000256" key="2">
    <source>
        <dbReference type="ARBA" id="ARBA00022980"/>
    </source>
</evidence>
<name>A0A2R6AA28_9ARCH</name>
<proteinExistence type="inferred from homology"/>
<dbReference type="GO" id="GO:1990904">
    <property type="term" value="C:ribonucleoprotein complex"/>
    <property type="evidence" value="ECO:0007669"/>
    <property type="project" value="UniProtKB-KW"/>
</dbReference>
<reference evidence="5 6" key="1">
    <citation type="submission" date="2017-04" db="EMBL/GenBank/DDBJ databases">
        <title>Novel microbial lineages endemic to geothermal iron-oxide mats fill important gaps in the evolutionary history of Archaea.</title>
        <authorList>
            <person name="Jay Z.J."/>
            <person name="Beam J.P."/>
            <person name="Dlakic M."/>
            <person name="Rusch D.B."/>
            <person name="Kozubal M.A."/>
            <person name="Inskeep W.P."/>
        </authorList>
    </citation>
    <scope>NUCLEOTIDE SEQUENCE [LARGE SCALE GENOMIC DNA]</scope>
    <source>
        <strain evidence="5">OSP_D</strain>
    </source>
</reference>
<evidence type="ECO:0000256" key="1">
    <source>
        <dbReference type="ARBA" id="ARBA00009339"/>
    </source>
</evidence>
<dbReference type="SUPFAM" id="SSF48662">
    <property type="entry name" value="Ribosomal protein L39e"/>
    <property type="match status" value="1"/>
</dbReference>
<dbReference type="Proteomes" id="UP000240880">
    <property type="component" value="Unassembled WGS sequence"/>
</dbReference>
<dbReference type="AlphaFoldDB" id="A0A2R6AA28"/>